<proteinExistence type="predicted"/>
<reference evidence="2 3" key="1">
    <citation type="journal article" date="2013" name="Appl. Environ. Microbiol.">
        <title>The Carbohydrate Metabolism Signature of Lactococcus lactis Strain A12 Reveals Its Sourdough Ecosystem Origin.</title>
        <authorList>
            <person name="Passerini D."/>
            <person name="Coddeville M."/>
            <person name="Le Bourgeois P."/>
            <person name="Loubiere P."/>
            <person name="Ritzenthaler P."/>
            <person name="Fontagne-Faucher C."/>
            <person name="Daveran-Mingot M.L."/>
            <person name="Cocaign-Bousquet M."/>
        </authorList>
    </citation>
    <scope>NUCLEOTIDE SEQUENCE [LARGE SCALE GENOMIC DNA]</scope>
    <source>
        <strain evidence="2 3">A12</strain>
    </source>
</reference>
<feature type="domain" description="DUF6900" evidence="1">
    <location>
        <begin position="16"/>
        <end position="69"/>
    </location>
</feature>
<dbReference type="Proteomes" id="UP000015361">
    <property type="component" value="Unassembled WGS sequence"/>
</dbReference>
<name>S6ESG0_LACLL</name>
<organism evidence="2 3">
    <name type="scientific">Lactococcus lactis subsp. lactis A12</name>
    <dbReference type="NCBI Taxonomy" id="1137134"/>
    <lineage>
        <taxon>Bacteria</taxon>
        <taxon>Bacillati</taxon>
        <taxon>Bacillota</taxon>
        <taxon>Bacilli</taxon>
        <taxon>Lactobacillales</taxon>
        <taxon>Streptococcaceae</taxon>
        <taxon>Lactococcus</taxon>
    </lineage>
</organism>
<evidence type="ECO:0000313" key="2">
    <source>
        <dbReference type="EMBL" id="CDG04240.1"/>
    </source>
</evidence>
<evidence type="ECO:0000313" key="3">
    <source>
        <dbReference type="Proteomes" id="UP000015361"/>
    </source>
</evidence>
<gene>
    <name evidence="2" type="ORF">O9U_10160</name>
</gene>
<dbReference type="EMBL" id="CBLU010000006">
    <property type="protein sequence ID" value="CDG04240.1"/>
    <property type="molecule type" value="Genomic_DNA"/>
</dbReference>
<comment type="caution">
    <text evidence="2">The sequence shown here is derived from an EMBL/GenBank/DDBJ whole genome shotgun (WGS) entry which is preliminary data.</text>
</comment>
<sequence>MQIPSTSERGFKMKVSKRKIYNIAKNYIVQLPERGDLKAHNSDSEDFLDIAVWCLEEALIAAYEQGRKEGQNERKD</sequence>
<accession>S6ESG0</accession>
<dbReference type="AlphaFoldDB" id="S6ESG0"/>
<evidence type="ECO:0000259" key="1">
    <source>
        <dbReference type="Pfam" id="PF21841"/>
    </source>
</evidence>
<protein>
    <recommendedName>
        <fullName evidence="1">DUF6900 domain-containing protein</fullName>
    </recommendedName>
</protein>
<dbReference type="Pfam" id="PF21841">
    <property type="entry name" value="DUF6900"/>
    <property type="match status" value="1"/>
</dbReference>
<dbReference type="InterPro" id="IPR054195">
    <property type="entry name" value="DUF6900"/>
</dbReference>